<comment type="caution">
    <text evidence="2">The sequence shown here is derived from an EMBL/GenBank/DDBJ whole genome shotgun (WGS) entry which is preliminary data.</text>
</comment>
<gene>
    <name evidence="2" type="ORF">B0T10DRAFT_419391</name>
</gene>
<proteinExistence type="predicted"/>
<reference evidence="2 3" key="1">
    <citation type="journal article" date="2021" name="Nat. Commun.">
        <title>Genetic determinants of endophytism in the Arabidopsis root mycobiome.</title>
        <authorList>
            <person name="Mesny F."/>
            <person name="Miyauchi S."/>
            <person name="Thiergart T."/>
            <person name="Pickel B."/>
            <person name="Atanasova L."/>
            <person name="Karlsson M."/>
            <person name="Huettel B."/>
            <person name="Barry K.W."/>
            <person name="Haridas S."/>
            <person name="Chen C."/>
            <person name="Bauer D."/>
            <person name="Andreopoulos W."/>
            <person name="Pangilinan J."/>
            <person name="LaButti K."/>
            <person name="Riley R."/>
            <person name="Lipzen A."/>
            <person name="Clum A."/>
            <person name="Drula E."/>
            <person name="Henrissat B."/>
            <person name="Kohler A."/>
            <person name="Grigoriev I.V."/>
            <person name="Martin F.M."/>
            <person name="Hacquard S."/>
        </authorList>
    </citation>
    <scope>NUCLEOTIDE SEQUENCE [LARGE SCALE GENOMIC DNA]</scope>
    <source>
        <strain evidence="2 3">MPI-CAGE-CH-0241</strain>
    </source>
</reference>
<evidence type="ECO:0000256" key="1">
    <source>
        <dbReference type="SAM" id="SignalP"/>
    </source>
</evidence>
<accession>A0A9P8VM96</accession>
<name>A0A9P8VM96_9HYPO</name>
<protein>
    <submittedName>
        <fullName evidence="2">Uncharacterized protein</fullName>
    </submittedName>
</protein>
<dbReference type="AlphaFoldDB" id="A0A9P8VM96"/>
<feature type="signal peptide" evidence="1">
    <location>
        <begin position="1"/>
        <end position="19"/>
    </location>
</feature>
<keyword evidence="3" id="KW-1185">Reference proteome</keyword>
<dbReference type="OrthoDB" id="3928438at2759"/>
<keyword evidence="1" id="KW-0732">Signal</keyword>
<evidence type="ECO:0000313" key="2">
    <source>
        <dbReference type="EMBL" id="KAH6867780.1"/>
    </source>
</evidence>
<dbReference type="Proteomes" id="UP000777438">
    <property type="component" value="Unassembled WGS sequence"/>
</dbReference>
<feature type="chain" id="PRO_5040424924" evidence="1">
    <location>
        <begin position="20"/>
        <end position="169"/>
    </location>
</feature>
<organism evidence="2 3">
    <name type="scientific">Thelonectria olida</name>
    <dbReference type="NCBI Taxonomy" id="1576542"/>
    <lineage>
        <taxon>Eukaryota</taxon>
        <taxon>Fungi</taxon>
        <taxon>Dikarya</taxon>
        <taxon>Ascomycota</taxon>
        <taxon>Pezizomycotina</taxon>
        <taxon>Sordariomycetes</taxon>
        <taxon>Hypocreomycetidae</taxon>
        <taxon>Hypocreales</taxon>
        <taxon>Nectriaceae</taxon>
        <taxon>Thelonectria</taxon>
    </lineage>
</organism>
<sequence>MRPLLTLLTMAASLCFVAALDLKDRDAIHEDDLARYDAYMETVQGSHAIDMYMEDDNNVIKVDLYDGATDTFEQTASFKASAQAPEYFAQLEQRAREVLGSDYAPQSTKRSICSGGGPNPHKRGAVFGLEERVSRCYQFCGYGSSCSVPSGCTRCRYVGGACTWQKWCI</sequence>
<dbReference type="EMBL" id="JAGPYM010000090">
    <property type="protein sequence ID" value="KAH6867780.1"/>
    <property type="molecule type" value="Genomic_DNA"/>
</dbReference>
<evidence type="ECO:0000313" key="3">
    <source>
        <dbReference type="Proteomes" id="UP000777438"/>
    </source>
</evidence>